<evidence type="ECO:0000259" key="3">
    <source>
        <dbReference type="Pfam" id="PF15927"/>
    </source>
</evidence>
<dbReference type="OrthoDB" id="297923at2759"/>
<gene>
    <name evidence="4" type="ORF">STCU_06538</name>
</gene>
<name>S9VR98_9TRYP</name>
<comment type="similarity">
    <text evidence="1">Belongs to the DNAI7 family.</text>
</comment>
<dbReference type="InterPro" id="IPR031826">
    <property type="entry name" value="IC97/Casc1_N"/>
</dbReference>
<protein>
    <recommendedName>
        <fullName evidence="3">IC97/Casc1 N-terminal domain-containing protein</fullName>
    </recommendedName>
</protein>
<evidence type="ECO:0000313" key="5">
    <source>
        <dbReference type="Proteomes" id="UP000015354"/>
    </source>
</evidence>
<comment type="caution">
    <text evidence="4">The sequence shown here is derived from an EMBL/GenBank/DDBJ whole genome shotgun (WGS) entry which is preliminary data.</text>
</comment>
<sequence>MPPKPAGGKSKGKNEPVKKLNPQQVALETATTTAQKMYKDHEKERLQAEKKDKAQRDYYHLDATVERERLKLEKEKSKSLHKEIVPEEALAFKEYEKHLRWKEIPTFVHLPNVRSEAEINTFLSVWRDEQERFEQFTPETVVFSSKDFENGNGIVRLRFLRGEQTMPALQCQKMVQSQFTQCLQAYELVEAIQRSRDVAAAASTGDAALVAFHNTNLTLVYEQILRTLDFVSVQLLLHHDVLITGGDGETFTQMVPENNPILKYGFWIKIHEMTRSFTSLLFPDIDVRLDPRANTQPKLPKAMGLSRENVAVRVLQLSFDTHCGHSAVGKEFYALNCSFKADVVSFSDRPTKQGPWTLRSETERSHRLNVEDYPPRTAEARTEDPAFRISFEVPSNIVIRTGSLIVGKWVEETCEWEPITHTIFSAQFAGTARAEPNPRRATFMTSELASFALLQETVYDALYDSWFIQPLSYEEVLLVLEGRKRNDMGDREFRFLLREASCKLLSPDDVELAHLRERFFQPTTMFRELAQAGFKFALSDEDSKHLDSVVPKSKALESKLYADMAQFSLFYTFAYSVHNKYGEDADMALFRMSKACHSEDDDQDYTNANFQELPQDVWHAVRYRKDNCAYSQFTEEEKAPRLDLVEGTETHFNLYNLLLVHHEEAELQEQVRTTNFLLRRCIYEVLSIIRPLTWG</sequence>
<dbReference type="PANTHER" id="PTHR20929:SF11">
    <property type="entry name" value="DYNEIN AXONEMAL INTERMEDIATE CHAIN 7"/>
    <property type="match status" value="1"/>
</dbReference>
<evidence type="ECO:0000256" key="1">
    <source>
        <dbReference type="ARBA" id="ARBA00024332"/>
    </source>
</evidence>
<proteinExistence type="inferred from homology"/>
<dbReference type="GO" id="GO:0005930">
    <property type="term" value="C:axoneme"/>
    <property type="evidence" value="ECO:0007669"/>
    <property type="project" value="TreeGrafter"/>
</dbReference>
<dbReference type="InterPro" id="IPR023247">
    <property type="entry name" value="IC97/Dnai7-like"/>
</dbReference>
<dbReference type="Proteomes" id="UP000015354">
    <property type="component" value="Unassembled WGS sequence"/>
</dbReference>
<dbReference type="GO" id="GO:0048487">
    <property type="term" value="F:beta-tubulin binding"/>
    <property type="evidence" value="ECO:0007669"/>
    <property type="project" value="TreeGrafter"/>
</dbReference>
<keyword evidence="5" id="KW-1185">Reference proteome</keyword>
<evidence type="ECO:0000256" key="2">
    <source>
        <dbReference type="SAM" id="MobiDB-lite"/>
    </source>
</evidence>
<reference evidence="4 5" key="1">
    <citation type="journal article" date="2013" name="PLoS ONE">
        <title>Predicting the Proteins of Angomonas deanei, Strigomonas culicis and Their Respective Endosymbionts Reveals New Aspects of the Trypanosomatidae Family.</title>
        <authorList>
            <person name="Motta M.C."/>
            <person name="Martins A.C."/>
            <person name="de Souza S.S."/>
            <person name="Catta-Preta C.M."/>
            <person name="Silva R."/>
            <person name="Klein C.C."/>
            <person name="de Almeida L.G."/>
            <person name="de Lima Cunha O."/>
            <person name="Ciapina L.P."/>
            <person name="Brocchi M."/>
            <person name="Colabardini A.C."/>
            <person name="de Araujo Lima B."/>
            <person name="Machado C.R."/>
            <person name="de Almeida Soares C.M."/>
            <person name="Probst C.M."/>
            <person name="de Menezes C.B."/>
            <person name="Thompson C.E."/>
            <person name="Bartholomeu D.C."/>
            <person name="Gradia D.F."/>
            <person name="Pavoni D.P."/>
            <person name="Grisard E.C."/>
            <person name="Fantinatti-Garboggini F."/>
            <person name="Marchini F.K."/>
            <person name="Rodrigues-Luiz G.F."/>
            <person name="Wagner G."/>
            <person name="Goldman G.H."/>
            <person name="Fietto J.L."/>
            <person name="Elias M.C."/>
            <person name="Goldman M.H."/>
            <person name="Sagot M.F."/>
            <person name="Pereira M."/>
            <person name="Stoco P.H."/>
            <person name="de Mendonca-Neto R.P."/>
            <person name="Teixeira S.M."/>
            <person name="Maciel T.E."/>
            <person name="de Oliveira Mendes T.A."/>
            <person name="Urmenyi T.P."/>
            <person name="de Souza W."/>
            <person name="Schenkman S."/>
            <person name="de Vasconcelos A.T."/>
        </authorList>
    </citation>
    <scope>NUCLEOTIDE SEQUENCE [LARGE SCALE GENOMIC DNA]</scope>
</reference>
<dbReference type="EMBL" id="ATMH01006538">
    <property type="protein sequence ID" value="EPY25705.1"/>
    <property type="molecule type" value="Genomic_DNA"/>
</dbReference>
<feature type="region of interest" description="Disordered" evidence="2">
    <location>
        <begin position="1"/>
        <end position="25"/>
    </location>
</feature>
<dbReference type="PANTHER" id="PTHR20929">
    <property type="entry name" value="LUNG ADENOMA SUSCEPTIBILITY 1-RELATED"/>
    <property type="match status" value="1"/>
</dbReference>
<organism evidence="4 5">
    <name type="scientific">Strigomonas culicis</name>
    <dbReference type="NCBI Taxonomy" id="28005"/>
    <lineage>
        <taxon>Eukaryota</taxon>
        <taxon>Discoba</taxon>
        <taxon>Euglenozoa</taxon>
        <taxon>Kinetoplastea</taxon>
        <taxon>Metakinetoplastina</taxon>
        <taxon>Trypanosomatida</taxon>
        <taxon>Trypanosomatidae</taxon>
        <taxon>Strigomonadinae</taxon>
        <taxon>Strigomonas</taxon>
    </lineage>
</organism>
<evidence type="ECO:0000313" key="4">
    <source>
        <dbReference type="EMBL" id="EPY25705.1"/>
    </source>
</evidence>
<accession>S9VR98</accession>
<dbReference type="AlphaFoldDB" id="S9VR98"/>
<feature type="domain" description="IC97/Casc1 N-terminal" evidence="3">
    <location>
        <begin position="41"/>
        <end position="134"/>
    </location>
</feature>
<dbReference type="GO" id="GO:0008017">
    <property type="term" value="F:microtubule binding"/>
    <property type="evidence" value="ECO:0007669"/>
    <property type="project" value="TreeGrafter"/>
</dbReference>
<dbReference type="Pfam" id="PF15927">
    <property type="entry name" value="Casc1_N"/>
    <property type="match status" value="1"/>
</dbReference>